<protein>
    <submittedName>
        <fullName evidence="3">Glucoamylase</fullName>
    </submittedName>
</protein>
<dbReference type="SUPFAM" id="SSF48208">
    <property type="entry name" value="Six-hairpin glycosidases"/>
    <property type="match status" value="1"/>
</dbReference>
<dbReference type="Gene3D" id="1.50.10.10">
    <property type="match status" value="1"/>
</dbReference>
<evidence type="ECO:0000259" key="1">
    <source>
        <dbReference type="Pfam" id="PF00723"/>
    </source>
</evidence>
<feature type="domain" description="Trehalase-like N-terminal" evidence="2">
    <location>
        <begin position="19"/>
        <end position="106"/>
    </location>
</feature>
<dbReference type="PANTHER" id="PTHR31616">
    <property type="entry name" value="TREHALASE"/>
    <property type="match status" value="1"/>
</dbReference>
<proteinExistence type="predicted"/>
<dbReference type="Proteomes" id="UP000634476">
    <property type="component" value="Unassembled WGS sequence"/>
</dbReference>
<dbReference type="EMBL" id="BOOK01000063">
    <property type="protein sequence ID" value="GII05160.1"/>
    <property type="molecule type" value="Genomic_DNA"/>
</dbReference>
<dbReference type="GO" id="GO:0005975">
    <property type="term" value="P:carbohydrate metabolic process"/>
    <property type="evidence" value="ECO:0007669"/>
    <property type="project" value="InterPro"/>
</dbReference>
<comment type="caution">
    <text evidence="3">The sequence shown here is derived from an EMBL/GenBank/DDBJ whole genome shotgun (WGS) entry which is preliminary data.</text>
</comment>
<evidence type="ECO:0000259" key="2">
    <source>
        <dbReference type="Pfam" id="PF19291"/>
    </source>
</evidence>
<organism evidence="3 4">
    <name type="scientific">Planobispora takensis</name>
    <dbReference type="NCBI Taxonomy" id="1367882"/>
    <lineage>
        <taxon>Bacteria</taxon>
        <taxon>Bacillati</taxon>
        <taxon>Actinomycetota</taxon>
        <taxon>Actinomycetes</taxon>
        <taxon>Streptosporangiales</taxon>
        <taxon>Streptosporangiaceae</taxon>
        <taxon>Planobispora</taxon>
    </lineage>
</organism>
<dbReference type="InterPro" id="IPR012341">
    <property type="entry name" value="6hp_glycosidase-like_sf"/>
</dbReference>
<dbReference type="RefSeq" id="WP_203879392.1">
    <property type="nucleotide sequence ID" value="NZ_BOOK01000063.1"/>
</dbReference>
<dbReference type="GO" id="GO:0004553">
    <property type="term" value="F:hydrolase activity, hydrolyzing O-glycosyl compounds"/>
    <property type="evidence" value="ECO:0007669"/>
    <property type="project" value="TreeGrafter"/>
</dbReference>
<dbReference type="PANTHER" id="PTHR31616:SF0">
    <property type="entry name" value="GLUCAN 1,4-ALPHA-GLUCOSIDASE"/>
    <property type="match status" value="1"/>
</dbReference>
<dbReference type="Pfam" id="PF00723">
    <property type="entry name" value="Glyco_hydro_15"/>
    <property type="match status" value="1"/>
</dbReference>
<dbReference type="InterPro" id="IPR045582">
    <property type="entry name" value="Trehalase-like_N"/>
</dbReference>
<evidence type="ECO:0000313" key="4">
    <source>
        <dbReference type="Proteomes" id="UP000634476"/>
    </source>
</evidence>
<dbReference type="Pfam" id="PF19291">
    <property type="entry name" value="TREH_N"/>
    <property type="match status" value="1"/>
</dbReference>
<dbReference type="InterPro" id="IPR008928">
    <property type="entry name" value="6-hairpin_glycosidase_sf"/>
</dbReference>
<accession>A0A8J3T6M6</accession>
<evidence type="ECO:0000313" key="3">
    <source>
        <dbReference type="EMBL" id="GII05160.1"/>
    </source>
</evidence>
<dbReference type="AlphaFoldDB" id="A0A8J3T6M6"/>
<sequence length="623" mass="68566">MAEATGEPGTAGRDGRYLPVADHGLIGDLRTVALVGTDGTIDWYCCPSFDAPSVFASILDAGRGGCFELGATATARTKQFYFPDTNVLITRFFTEEGVGEIQDFMPVSGEGAQDDGEGAQDDGEAGRHRLIRRVLCVRGTMSFRARVAPRFGYGAEPHTLRAAGDMAVFESAGLTLALTATVPLEHDGADVRAEFKLGEGDSAVFALDRVGGEVAPRGCPRAEAEDQFAATVAYWRRWLSASRYRGRWREMVHRSALTLKLLTYAPTGAIVAAPTTSLPEQIGGERNWDYRYVWIRDAAFCVYALLRLGFAGEAGAFMRFLTRRVSPGAGGPSGPLQIMYGIDGRTELPERELEHLQGHLGSAPVRIGNAAAGQLQLDIYGALIDSIYLYDKWAQPISSDQWDDVCALTDWVCDNWDQADEGIWETRGGRRRFLSSQVMCWVAVERAVRMANRRGLPADLPRWLRVRDTIYRRVMTRGWSASRQAFVQHQDGDVLDAAVLLMPLAKFVAPTDPKWLSTLDALAAELVADSLVYRYDPRASPDGLRGEEGTFSICSFWYVEALTRAGRLDEARLAFEKMLTYANHLGLYAEEISRTGEQQGNFPQAFTHLSLISAAFNLDRALG</sequence>
<name>A0A8J3T6M6_9ACTN</name>
<dbReference type="InterPro" id="IPR011613">
    <property type="entry name" value="GH15-like"/>
</dbReference>
<feature type="domain" description="GH15-like" evidence="1">
    <location>
        <begin position="248"/>
        <end position="615"/>
    </location>
</feature>
<keyword evidence="4" id="KW-1185">Reference proteome</keyword>
<gene>
    <name evidence="3" type="ORF">Pta02_71680</name>
</gene>
<reference evidence="3" key="1">
    <citation type="submission" date="2021-01" db="EMBL/GenBank/DDBJ databases">
        <title>Whole genome shotgun sequence of Planobispora takensis NBRC 109077.</title>
        <authorList>
            <person name="Komaki H."/>
            <person name="Tamura T."/>
        </authorList>
    </citation>
    <scope>NUCLEOTIDE SEQUENCE</scope>
    <source>
        <strain evidence="3">NBRC 109077</strain>
    </source>
</reference>